<evidence type="ECO:0000313" key="1">
    <source>
        <dbReference type="EMBL" id="QLD12237.1"/>
    </source>
</evidence>
<dbReference type="Gene3D" id="1.10.8.1060">
    <property type="entry name" value="Corynebacterium glutamicum thioredoxin-dependent arsenate reductase, N-terminal domain"/>
    <property type="match status" value="1"/>
</dbReference>
<dbReference type="Proteomes" id="UP000509638">
    <property type="component" value="Chromosome"/>
</dbReference>
<dbReference type="AlphaFoldDB" id="A0A7D5ITB8"/>
<organism evidence="1 2">
    <name type="scientific">Microbacterium oleivorans</name>
    <dbReference type="NCBI Taxonomy" id="273677"/>
    <lineage>
        <taxon>Bacteria</taxon>
        <taxon>Bacillati</taxon>
        <taxon>Actinomycetota</taxon>
        <taxon>Actinomycetes</taxon>
        <taxon>Micrococcales</taxon>
        <taxon>Microbacteriaceae</taxon>
        <taxon>Microbacterium</taxon>
    </lineage>
</organism>
<accession>A0A7D5ITB8</accession>
<protein>
    <submittedName>
        <fullName evidence="1">Uncharacterized protein</fullName>
    </submittedName>
</protein>
<reference evidence="1 2" key="1">
    <citation type="submission" date="2020-06" db="EMBL/GenBank/DDBJ databases">
        <authorList>
            <person name="Jo H."/>
        </authorList>
    </citation>
    <scope>NUCLEOTIDE SEQUENCE [LARGE SCALE GENOMIC DNA]</scope>
    <source>
        <strain evidence="1 2">I46</strain>
    </source>
</reference>
<evidence type="ECO:0000313" key="2">
    <source>
        <dbReference type="Proteomes" id="UP000509638"/>
    </source>
</evidence>
<gene>
    <name evidence="1" type="ORF">HW566_10910</name>
</gene>
<sequence>MDKPAKDFNAEELTEEVAGRVQQRMPDVDGDLIRREAAASVESHADARVTDFLGIIAERETRERLSGLAESSSPDAD</sequence>
<dbReference type="EMBL" id="CP058316">
    <property type="protein sequence ID" value="QLD12237.1"/>
    <property type="molecule type" value="Genomic_DNA"/>
</dbReference>
<proteinExistence type="predicted"/>
<dbReference type="NCBIfam" id="NF046112">
    <property type="entry name" value="MSMEG_6209_Nter"/>
    <property type="match status" value="1"/>
</dbReference>
<dbReference type="RefSeq" id="WP_178012819.1">
    <property type="nucleotide sequence ID" value="NZ_CP058316.1"/>
</dbReference>
<name>A0A7D5ITB8_9MICO</name>